<dbReference type="AlphaFoldDB" id="I4FSR6"/>
<name>I4FSR6_MICAE</name>
<organism evidence="1 2">
    <name type="scientific">Microcystis aeruginosa PCC 9717</name>
    <dbReference type="NCBI Taxonomy" id="1160286"/>
    <lineage>
        <taxon>Bacteria</taxon>
        <taxon>Bacillati</taxon>
        <taxon>Cyanobacteriota</taxon>
        <taxon>Cyanophyceae</taxon>
        <taxon>Oscillatoriophycideae</taxon>
        <taxon>Chroococcales</taxon>
        <taxon>Microcystaceae</taxon>
        <taxon>Microcystis</taxon>
    </lineage>
</organism>
<reference evidence="1 2" key="1">
    <citation type="submission" date="2012-04" db="EMBL/GenBank/DDBJ databases">
        <authorList>
            <person name="Genoscope - CEA"/>
        </authorList>
    </citation>
    <scope>NUCLEOTIDE SEQUENCE [LARGE SCALE GENOMIC DNA]</scope>
    <source>
        <strain evidence="1 2">9717</strain>
    </source>
</reference>
<sequence>MKYQAPTDNLAMRPDQRLSRITINYTAYCGLAPPPYPTIPPSSV</sequence>
<comment type="caution">
    <text evidence="1">The sequence shown here is derived from an EMBL/GenBank/DDBJ whole genome shotgun (WGS) entry which is preliminary data.</text>
</comment>
<dbReference type="HOGENOM" id="CLU_3218655_0_0_3"/>
<protein>
    <submittedName>
        <fullName evidence="1">Uncharacterized protein</fullName>
    </submittedName>
</protein>
<proteinExistence type="predicted"/>
<accession>I4FSR6</accession>
<gene>
    <name evidence="1" type="ORF">MICAB_5140019</name>
</gene>
<evidence type="ECO:0000313" key="1">
    <source>
        <dbReference type="EMBL" id="CCH98691.1"/>
    </source>
</evidence>
<dbReference type="EMBL" id="CAII01000462">
    <property type="protein sequence ID" value="CCH98691.1"/>
    <property type="molecule type" value="Genomic_DNA"/>
</dbReference>
<dbReference type="Proteomes" id="UP000003172">
    <property type="component" value="Unassembled WGS sequence"/>
</dbReference>
<evidence type="ECO:0000313" key="2">
    <source>
        <dbReference type="Proteomes" id="UP000003172"/>
    </source>
</evidence>